<proteinExistence type="predicted"/>
<evidence type="ECO:0000313" key="4">
    <source>
        <dbReference type="Proteomes" id="UP000219058"/>
    </source>
</evidence>
<comment type="caution">
    <text evidence="3">The sequence shown here is derived from an EMBL/GenBank/DDBJ whole genome shotgun (WGS) entry which is preliminary data.</text>
</comment>
<dbReference type="InterPro" id="IPR001387">
    <property type="entry name" value="Cro/C1-type_HTH"/>
</dbReference>
<dbReference type="SUPFAM" id="SSF47413">
    <property type="entry name" value="lambda repressor-like DNA-binding domains"/>
    <property type="match status" value="1"/>
</dbReference>
<evidence type="ECO:0000259" key="2">
    <source>
        <dbReference type="PROSITE" id="PS50943"/>
    </source>
</evidence>
<organism evidence="3 4">
    <name type="scientific">Prevotella intermedia</name>
    <dbReference type="NCBI Taxonomy" id="28131"/>
    <lineage>
        <taxon>Bacteria</taxon>
        <taxon>Pseudomonadati</taxon>
        <taxon>Bacteroidota</taxon>
        <taxon>Bacteroidia</taxon>
        <taxon>Bacteroidales</taxon>
        <taxon>Prevotellaceae</taxon>
        <taxon>Prevotella</taxon>
    </lineage>
</organism>
<keyword evidence="1" id="KW-0812">Transmembrane</keyword>
<evidence type="ECO:0000313" key="3">
    <source>
        <dbReference type="EMBL" id="PDP59666.1"/>
    </source>
</evidence>
<keyword evidence="1" id="KW-0472">Membrane</keyword>
<feature type="domain" description="HTH cro/C1-type" evidence="2">
    <location>
        <begin position="41"/>
        <end position="93"/>
    </location>
</feature>
<evidence type="ECO:0000256" key="1">
    <source>
        <dbReference type="SAM" id="Phobius"/>
    </source>
</evidence>
<reference evidence="3 4" key="1">
    <citation type="submission" date="2017-09" db="EMBL/GenBank/DDBJ databases">
        <title>Phase variable restriction modification systems are present in the genome sequences of periodontal pathogens Prevotella intermedia, Tannerella forsythia and Porphyromonas gingivalis.</title>
        <authorList>
            <person name="Haigh R.D."/>
            <person name="Crawford L."/>
            <person name="Ralph J."/>
            <person name="Wanford J."/>
            <person name="Vartoukian S.R."/>
            <person name="Hijazib K."/>
            <person name="Wade W."/>
            <person name="Oggioni M.R."/>
        </authorList>
    </citation>
    <scope>NUCLEOTIDE SEQUENCE [LARGE SCALE GENOMIC DNA]</scope>
    <source>
        <strain evidence="3 4">WW2834</strain>
    </source>
</reference>
<dbReference type="EMBL" id="NSLY01000023">
    <property type="protein sequence ID" value="PDP59666.1"/>
    <property type="molecule type" value="Genomic_DNA"/>
</dbReference>
<dbReference type="AlphaFoldDB" id="A0A2A6EEJ7"/>
<keyword evidence="1" id="KW-1133">Transmembrane helix</keyword>
<dbReference type="SMART" id="SM00530">
    <property type="entry name" value="HTH_XRE"/>
    <property type="match status" value="1"/>
</dbReference>
<sequence length="140" mass="15694">MFYLNNISFVKYIKIIGCLFGVLELSSYLCYTIIIIYDMKISKTIKEHGFTIQQVADAIGLQRSSLANTIGGNPTVETLRKIAEAIGCNITEFFSDEEYVSKEVGLTALVDYNGTLYRADSVGELEMVVEKIKTAENERK</sequence>
<accession>A0A2A6EEJ7</accession>
<dbReference type="Gene3D" id="1.10.260.40">
    <property type="entry name" value="lambda repressor-like DNA-binding domains"/>
    <property type="match status" value="1"/>
</dbReference>
<dbReference type="GO" id="GO:0003677">
    <property type="term" value="F:DNA binding"/>
    <property type="evidence" value="ECO:0007669"/>
    <property type="project" value="InterPro"/>
</dbReference>
<protein>
    <recommendedName>
        <fullName evidence="2">HTH cro/C1-type domain-containing protein</fullName>
    </recommendedName>
</protein>
<dbReference type="InterPro" id="IPR010982">
    <property type="entry name" value="Lambda_DNA-bd_dom_sf"/>
</dbReference>
<feature type="transmembrane region" description="Helical" evidence="1">
    <location>
        <begin position="12"/>
        <end position="37"/>
    </location>
</feature>
<gene>
    <name evidence="3" type="ORF">CLI71_08540</name>
</gene>
<dbReference type="Proteomes" id="UP000219058">
    <property type="component" value="Unassembled WGS sequence"/>
</dbReference>
<dbReference type="Pfam" id="PF13443">
    <property type="entry name" value="HTH_26"/>
    <property type="match status" value="1"/>
</dbReference>
<dbReference type="PROSITE" id="PS50943">
    <property type="entry name" value="HTH_CROC1"/>
    <property type="match status" value="1"/>
</dbReference>
<dbReference type="CDD" id="cd00093">
    <property type="entry name" value="HTH_XRE"/>
    <property type="match status" value="1"/>
</dbReference>
<name>A0A2A6EEJ7_PREIN</name>